<dbReference type="RefSeq" id="WP_116348584.1">
    <property type="nucleotide sequence ID" value="NZ_NFZW01000045.1"/>
</dbReference>
<name>A0A3E0WI45_9GAMM</name>
<feature type="transmembrane region" description="Helical" evidence="2">
    <location>
        <begin position="66"/>
        <end position="88"/>
    </location>
</feature>
<keyword evidence="4" id="KW-1185">Reference proteome</keyword>
<feature type="compositionally biased region" description="Low complexity" evidence="1">
    <location>
        <begin position="360"/>
        <end position="373"/>
    </location>
</feature>
<evidence type="ECO:0000313" key="3">
    <source>
        <dbReference type="EMBL" id="RFA31636.1"/>
    </source>
</evidence>
<feature type="region of interest" description="Disordered" evidence="1">
    <location>
        <begin position="348"/>
        <end position="401"/>
    </location>
</feature>
<feature type="compositionally biased region" description="Polar residues" evidence="1">
    <location>
        <begin position="348"/>
        <end position="359"/>
    </location>
</feature>
<feature type="transmembrane region" description="Helical" evidence="2">
    <location>
        <begin position="124"/>
        <end position="146"/>
    </location>
</feature>
<evidence type="ECO:0000256" key="2">
    <source>
        <dbReference type="SAM" id="Phobius"/>
    </source>
</evidence>
<proteinExistence type="predicted"/>
<dbReference type="EMBL" id="NFZW01000045">
    <property type="protein sequence ID" value="RFA31636.1"/>
    <property type="molecule type" value="Genomic_DNA"/>
</dbReference>
<keyword evidence="2" id="KW-1133">Transmembrane helix</keyword>
<protein>
    <recommendedName>
        <fullName evidence="5">TrbL/VirB6 plasmid conjugal transfer protein</fullName>
    </recommendedName>
</protein>
<feature type="region of interest" description="Disordered" evidence="1">
    <location>
        <begin position="280"/>
        <end position="333"/>
    </location>
</feature>
<sequence>MDERFSSVFSAYTDSAVIFQVFYDLFGSMGSLNATLGNFAQDLDEIKNTRDDGFFARMRDLGTMPIVWIAWFTYYATSVALIVVVAFLTIAHAMALSLALAWGQVAIPTAIVSRLSILKPWATFLAILLLWPIVNYILFSFLGSIIDNAFTQTRGVSDGMGSSVDIAILYTVYAIGHLLLIAAVVAAPFIAQSLIANGAIGGIVTPFATAGFAAAGAILSQARERAKLGGQALSAAAKPVGGQAASAGGPGGAGALSGSLARYANSNMALNIARHLTAGKRTPSSYTVPPPPPPASERPGGGGGAGAGSSQISRLTPASAAGGHARAPLAKSSSNNAARMAMAAGTYNQLSGGDAGTTNAAPASAPDSSSSQEQARRQARRGAVLDRLHKSGKVKLPSRGK</sequence>
<feature type="transmembrane region" description="Helical" evidence="2">
    <location>
        <begin position="198"/>
        <end position="219"/>
    </location>
</feature>
<gene>
    <name evidence="3" type="ORF">CAL65_22075</name>
</gene>
<evidence type="ECO:0000256" key="1">
    <source>
        <dbReference type="SAM" id="MobiDB-lite"/>
    </source>
</evidence>
<feature type="compositionally biased region" description="Basic residues" evidence="1">
    <location>
        <begin position="390"/>
        <end position="401"/>
    </location>
</feature>
<evidence type="ECO:0008006" key="5">
    <source>
        <dbReference type="Google" id="ProtNLM"/>
    </source>
</evidence>
<dbReference type="AlphaFoldDB" id="A0A3E0WI45"/>
<dbReference type="Proteomes" id="UP000256763">
    <property type="component" value="Unassembled WGS sequence"/>
</dbReference>
<comment type="caution">
    <text evidence="3">The sequence shown here is derived from an EMBL/GenBank/DDBJ whole genome shotgun (WGS) entry which is preliminary data.</text>
</comment>
<organism evidence="3 4">
    <name type="scientific">Alkalilimnicola ehrlichii</name>
    <dbReference type="NCBI Taxonomy" id="351052"/>
    <lineage>
        <taxon>Bacteria</taxon>
        <taxon>Pseudomonadati</taxon>
        <taxon>Pseudomonadota</taxon>
        <taxon>Gammaproteobacteria</taxon>
        <taxon>Chromatiales</taxon>
        <taxon>Ectothiorhodospiraceae</taxon>
        <taxon>Alkalilimnicola</taxon>
    </lineage>
</organism>
<accession>A0A3E0WI45</accession>
<keyword evidence="2" id="KW-0472">Membrane</keyword>
<reference evidence="4" key="1">
    <citation type="submission" date="2017-05" db="EMBL/GenBank/DDBJ databases">
        <authorList>
            <person name="Sharma S."/>
            <person name="Sidhu C."/>
            <person name="Pinnaka A.K."/>
        </authorList>
    </citation>
    <scope>NUCLEOTIDE SEQUENCE [LARGE SCALE GENOMIC DNA]</scope>
    <source>
        <strain evidence="4">AK93</strain>
    </source>
</reference>
<feature type="transmembrane region" description="Helical" evidence="2">
    <location>
        <begin position="166"/>
        <end position="191"/>
    </location>
</feature>
<keyword evidence="2" id="KW-0812">Transmembrane</keyword>
<evidence type="ECO:0000313" key="4">
    <source>
        <dbReference type="Proteomes" id="UP000256763"/>
    </source>
</evidence>
<feature type="transmembrane region" description="Helical" evidence="2">
    <location>
        <begin position="94"/>
        <end position="112"/>
    </location>
</feature>